<dbReference type="SUPFAM" id="SSF53474">
    <property type="entry name" value="alpha/beta-Hydrolases"/>
    <property type="match status" value="1"/>
</dbReference>
<dbReference type="Pfam" id="PF00756">
    <property type="entry name" value="Esterase"/>
    <property type="match status" value="1"/>
</dbReference>
<comment type="caution">
    <text evidence="1">The sequence shown here is derived from an EMBL/GenBank/DDBJ whole genome shotgun (WGS) entry which is preliminary data.</text>
</comment>
<accession>A0A931DQH4</accession>
<sequence length="462" mass="50197">MHRLRLVRLAVPLMVFVAVATVALPVRAGNGTRVHEGDIGGAPYRVEVPSRWNGTLLLWSHGAYGLELPPPSEIALMNHPATRQWLLDQGYALAASQYRVVQGWGVVESGLRDQIALLDWFGANVGEPRRTVSAGASAGGLIALLLAERHPGRFAGVASLCGVLGGTTGHLNSALDANHAIKTLLAPDLELVRAKDPDANAAKARQVLTTALDDPRGRARLALAGALADVPGRYASRAPAPASVADQVRQQYFYAYYDRGGLWGADRADIETRAGGNPSWNTGVDHRALLARSSRKDLVKRAYREAGLKLGEDLERLNAAPRVQADPRAVAYLDRYGTPRGRTPWPVVTLHSTDDGTVPVENQRWYAERVRRAGDPAKLRQLYVDRGYHCTFTASEEIVALRTLLGRMDTGRWGDTRPASLNKAADAFGPDRQTVFDLSPEPGMHPTTPAFTHHRPGAYLRP</sequence>
<dbReference type="Proteomes" id="UP000614047">
    <property type="component" value="Unassembled WGS sequence"/>
</dbReference>
<organism evidence="1 2">
    <name type="scientific">Actinomadura viridis</name>
    <dbReference type="NCBI Taxonomy" id="58110"/>
    <lineage>
        <taxon>Bacteria</taxon>
        <taxon>Bacillati</taxon>
        <taxon>Actinomycetota</taxon>
        <taxon>Actinomycetes</taxon>
        <taxon>Streptosporangiales</taxon>
        <taxon>Thermomonosporaceae</taxon>
        <taxon>Actinomadura</taxon>
    </lineage>
</organism>
<evidence type="ECO:0000313" key="1">
    <source>
        <dbReference type="EMBL" id="MBG6091931.1"/>
    </source>
</evidence>
<dbReference type="AlphaFoldDB" id="A0A931DQH4"/>
<gene>
    <name evidence="1" type="ORF">IW256_006044</name>
</gene>
<proteinExistence type="predicted"/>
<protein>
    <submittedName>
        <fullName evidence="1">Pimeloyl-ACP methyl ester carboxylesterase</fullName>
    </submittedName>
</protein>
<evidence type="ECO:0000313" key="2">
    <source>
        <dbReference type="Proteomes" id="UP000614047"/>
    </source>
</evidence>
<dbReference type="InterPro" id="IPR000801">
    <property type="entry name" value="Esterase-like"/>
</dbReference>
<reference evidence="1" key="1">
    <citation type="submission" date="2020-11" db="EMBL/GenBank/DDBJ databases">
        <title>Sequencing the genomes of 1000 actinobacteria strains.</title>
        <authorList>
            <person name="Klenk H.-P."/>
        </authorList>
    </citation>
    <scope>NUCLEOTIDE SEQUENCE</scope>
    <source>
        <strain evidence="1">DSM 43175</strain>
    </source>
</reference>
<dbReference type="Gene3D" id="3.40.50.1820">
    <property type="entry name" value="alpha/beta hydrolase"/>
    <property type="match status" value="1"/>
</dbReference>
<name>A0A931DQH4_9ACTN</name>
<dbReference type="RefSeq" id="WP_197014187.1">
    <property type="nucleotide sequence ID" value="NZ_BAABES010000002.1"/>
</dbReference>
<dbReference type="EMBL" id="JADOUA010000001">
    <property type="protein sequence ID" value="MBG6091931.1"/>
    <property type="molecule type" value="Genomic_DNA"/>
</dbReference>
<dbReference type="InterPro" id="IPR029058">
    <property type="entry name" value="AB_hydrolase_fold"/>
</dbReference>
<keyword evidence="2" id="KW-1185">Reference proteome</keyword>